<organism evidence="5 6">
    <name type="scientific">Paraconiothyrium brasiliense</name>
    <dbReference type="NCBI Taxonomy" id="300254"/>
    <lineage>
        <taxon>Eukaryota</taxon>
        <taxon>Fungi</taxon>
        <taxon>Dikarya</taxon>
        <taxon>Ascomycota</taxon>
        <taxon>Pezizomycotina</taxon>
        <taxon>Dothideomycetes</taxon>
        <taxon>Pleosporomycetidae</taxon>
        <taxon>Pleosporales</taxon>
        <taxon>Massarineae</taxon>
        <taxon>Didymosphaeriaceae</taxon>
        <taxon>Paraconiothyrium</taxon>
    </lineage>
</organism>
<protein>
    <recommendedName>
        <fullName evidence="4">Amidohydrolase-related domain-containing protein</fullName>
    </recommendedName>
</protein>
<evidence type="ECO:0000256" key="1">
    <source>
        <dbReference type="ARBA" id="ARBA00022793"/>
    </source>
</evidence>
<reference evidence="5 6" key="1">
    <citation type="submission" date="2024-02" db="EMBL/GenBank/DDBJ databases">
        <title>De novo assembly and annotation of 12 fungi associated with fruit tree decline syndrome in Ontario, Canada.</title>
        <authorList>
            <person name="Sulman M."/>
            <person name="Ellouze W."/>
            <person name="Ilyukhin E."/>
        </authorList>
    </citation>
    <scope>NUCLEOTIDE SEQUENCE [LARGE SCALE GENOMIC DNA]</scope>
    <source>
        <strain evidence="5 6">M42-189</strain>
    </source>
</reference>
<dbReference type="PANTHER" id="PTHR21240">
    <property type="entry name" value="2-AMINO-3-CARBOXYLMUCONATE-6-SEMIALDEHYDE DECARBOXYLASE"/>
    <property type="match status" value="1"/>
</dbReference>
<evidence type="ECO:0000313" key="5">
    <source>
        <dbReference type="EMBL" id="KAL1592867.1"/>
    </source>
</evidence>
<keyword evidence="2 3" id="KW-0456">Lyase</keyword>
<evidence type="ECO:0000313" key="6">
    <source>
        <dbReference type="Proteomes" id="UP001521785"/>
    </source>
</evidence>
<dbReference type="SUPFAM" id="SSF51556">
    <property type="entry name" value="Metallo-dependent hydrolases"/>
    <property type="match status" value="1"/>
</dbReference>
<evidence type="ECO:0000256" key="3">
    <source>
        <dbReference type="RuleBase" id="RU366045"/>
    </source>
</evidence>
<dbReference type="InterPro" id="IPR032466">
    <property type="entry name" value="Metal_Hydrolase"/>
</dbReference>
<name>A0ABR3QL42_9PLEO</name>
<accession>A0ABR3QL42</accession>
<comment type="similarity">
    <text evidence="3">Belongs to the metallo-dependent hydrolases superfamily.</text>
</comment>
<evidence type="ECO:0000256" key="2">
    <source>
        <dbReference type="ARBA" id="ARBA00023239"/>
    </source>
</evidence>
<evidence type="ECO:0000259" key="4">
    <source>
        <dbReference type="Pfam" id="PF04909"/>
    </source>
</evidence>
<dbReference type="Proteomes" id="UP001521785">
    <property type="component" value="Unassembled WGS sequence"/>
</dbReference>
<comment type="caution">
    <text evidence="5">The sequence shown here is derived from an EMBL/GenBank/DDBJ whole genome shotgun (WGS) entry which is preliminary data.</text>
</comment>
<gene>
    <name evidence="5" type="ORF">SLS60_011284</name>
</gene>
<dbReference type="InterPro" id="IPR006680">
    <property type="entry name" value="Amidohydro-rel"/>
</dbReference>
<dbReference type="Gene3D" id="3.20.20.140">
    <property type="entry name" value="Metal-dependent hydrolases"/>
    <property type="match status" value="1"/>
</dbReference>
<dbReference type="PANTHER" id="PTHR21240:SF28">
    <property type="entry name" value="ISO-OROTATE DECARBOXYLASE (EUROFUNG)"/>
    <property type="match status" value="1"/>
</dbReference>
<keyword evidence="6" id="KW-1185">Reference proteome</keyword>
<dbReference type="Pfam" id="PF04909">
    <property type="entry name" value="Amidohydro_2"/>
    <property type="match status" value="1"/>
</dbReference>
<proteinExistence type="inferred from homology"/>
<sequence length="253" mass="27800">MPIYYDIKQKIAFMDQHKIDKSVISLANPWLDFLPAEEAGEAARKINDDVDEICAGYPGRLYAFGTLPLSADADTIVKEVERLSTLKYMRGVIMGTSGLGNGLDDPKLDPVWAAIEKAGQMIFLHPHYGLPKEVYGPRANEYGHVLPLALGFPLETTIAVSRMLLSGVWDRFTKLNVLLAHSGGTLPFLAGRIESCILHDGHLKKAGTRDNRRKIWDILKTNIYLDAVIYSEVGLGAAVAASGADRLLFGEFS</sequence>
<feature type="domain" description="Amidohydrolase-related" evidence="4">
    <location>
        <begin position="34"/>
        <end position="250"/>
    </location>
</feature>
<dbReference type="EMBL" id="JAKJXO020000020">
    <property type="protein sequence ID" value="KAL1592867.1"/>
    <property type="molecule type" value="Genomic_DNA"/>
</dbReference>
<dbReference type="InterPro" id="IPR032465">
    <property type="entry name" value="ACMSD"/>
</dbReference>
<keyword evidence="1 3" id="KW-0210">Decarboxylase</keyword>